<feature type="signal peptide" evidence="3">
    <location>
        <begin position="1"/>
        <end position="28"/>
    </location>
</feature>
<dbReference type="InterPro" id="IPR002901">
    <property type="entry name" value="MGlyc_endo_b_GlcNAc-like_dom"/>
</dbReference>
<organism evidence="5 6">
    <name type="scientific">Gordonibacter urolithinfaciens</name>
    <dbReference type="NCBI Taxonomy" id="1335613"/>
    <lineage>
        <taxon>Bacteria</taxon>
        <taxon>Bacillati</taxon>
        <taxon>Actinomycetota</taxon>
        <taxon>Coriobacteriia</taxon>
        <taxon>Eggerthellales</taxon>
        <taxon>Eggerthellaceae</taxon>
        <taxon>Gordonibacter</taxon>
    </lineage>
</organism>
<proteinExistence type="predicted"/>
<dbReference type="GO" id="GO:0008745">
    <property type="term" value="F:N-acetylmuramoyl-L-alanine amidase activity"/>
    <property type="evidence" value="ECO:0007669"/>
    <property type="project" value="InterPro"/>
</dbReference>
<keyword evidence="1" id="KW-0378">Hydrolase</keyword>
<reference evidence="5 6" key="1">
    <citation type="journal article" date="2019" name="Nat. Med.">
        <title>A library of human gut bacterial isolates paired with longitudinal multiomics data enables mechanistic microbiome research.</title>
        <authorList>
            <person name="Poyet M."/>
            <person name="Groussin M."/>
            <person name="Gibbons S.M."/>
            <person name="Avila-Pacheco J."/>
            <person name="Jiang X."/>
            <person name="Kearney S.M."/>
            <person name="Perrotta A.R."/>
            <person name="Berdy B."/>
            <person name="Zhao S."/>
            <person name="Lieberman T.D."/>
            <person name="Swanson P.K."/>
            <person name="Smith M."/>
            <person name="Roesemann S."/>
            <person name="Alexander J.E."/>
            <person name="Rich S.A."/>
            <person name="Livny J."/>
            <person name="Vlamakis H."/>
            <person name="Clish C."/>
            <person name="Bullock K."/>
            <person name="Deik A."/>
            <person name="Scott J."/>
            <person name="Pierce K.A."/>
            <person name="Xavier R.J."/>
            <person name="Alm E.J."/>
        </authorList>
    </citation>
    <scope>NUCLEOTIDE SEQUENCE [LARGE SCALE GENOMIC DNA]</scope>
    <source>
        <strain evidence="5 6">BIOML-A1</strain>
    </source>
</reference>
<evidence type="ECO:0000259" key="4">
    <source>
        <dbReference type="SMART" id="SM00646"/>
    </source>
</evidence>
<sequence>MNRMVSKLLASFLSLILVASMVPSVAFAQGKNDMDNGGGFESVGTRNASETAEAPDFQSGSAEAESNQLAASDQTDDVDESEQNKASGESEESSVESETSEDTVLKESDQNAETSAAAYVYVESPEIDFGGIQNVVIGLADDVPSVSDARLTVRSETGGEWVVAASNTVEGAVLFPIDTTEMEAGRIELISFSYSNAGGQKETEDLFQYTDVHYSFKVLSSVSLFAEEADPGEVTVYSIDEAGTLSQESSLESAIEVAQANKQGEYGLAASSRQSRSATSRDSDVVVALDPGHGGSDGGASGFGLVEKNLNLKIAQYCQQELESYYGVRVVMTRTGDEYVGLLDRVARAVQQGASVFVSIHCNASGGSGAEVYIPNGSSYQHQTHVTGEALATKILQQITSLGLANRGVKVRDSEYYQGSGPYYYEDGHLADFYTVINESRVYGIPGIIVEHAFVDNASDAAFLSNEGNLRALGVADATGIAQQYGLSKSRVEVHSEINGSILELDTRNWGVDPDNVCFSVLAPTGETTWVQGYEQSDGSWTGSFDLGATYGVYDVCAYATIDGSIKEYRHIDVGYNKTDMTVELNGDILSMNTSNWGAPPDNVSFSVVDPTGAIDYCQGVRQADGSWSCEKNIAGGSYGSYEVKAWCSLDKGVTGFAVSSASVSVAEPTVAFEAAVSDGTLRLKASGFTLTPSNVCFPVTAPGGGPTKWYQGYRQADGSWTGSVDLGAEFGAYGEYSAQAYATYAGECLPRASATFSVAEPTVAFEAAVSDGTLRLKASGFTLTPSNVCFPVTAPGGGPTKWYQGYRQADGSWTGSVDLGAEFGAYGEYSAQAYATYAGECLPRASATFSISKELGDDERRLTLKATVSADQKTATVEASGGRLGASSAVRFPVWSDVGGQDDMIWYSASYSLVDGIWRATIPISSHKSPGSYNVHMYGTVFGEPVWSSTTFTIDEPSASVSIESQNEELGTFAVAVRDVSSASGVSKVQVPLWSAADQSDIRWYDATRQSDGSWRALVNIRDHKYSISTQRTYSAHVYLTAGNEVTALVGATSVGMQYKGSSGYGIMGVSNVDASQMSAFFSSKSKKYPADAYSGKGAGTIEQFCTILCEEAAVEGVRAEVVFAQAMKETGYLQFGGDVKAEQCNFAGIGATGNGVPGNSFADVRTGLRAQVQHLKAYASTEELVQVCVDPRFGYVKRGCAPTVESLGGKWATSQYYGVELVALIGEMMKTAPA</sequence>
<dbReference type="GO" id="GO:0030288">
    <property type="term" value="C:outer membrane-bounded periplasmic space"/>
    <property type="evidence" value="ECO:0007669"/>
    <property type="project" value="TreeGrafter"/>
</dbReference>
<dbReference type="Gene3D" id="1.10.530.10">
    <property type="match status" value="1"/>
</dbReference>
<feature type="compositionally biased region" description="Acidic residues" evidence="2">
    <location>
        <begin position="89"/>
        <end position="101"/>
    </location>
</feature>
<dbReference type="PANTHER" id="PTHR30404">
    <property type="entry name" value="N-ACETYLMURAMOYL-L-ALANINE AMIDASE"/>
    <property type="match status" value="1"/>
</dbReference>
<keyword evidence="3" id="KW-0732">Signal</keyword>
<dbReference type="InterPro" id="IPR002508">
    <property type="entry name" value="MurNAc-LAA_cat"/>
</dbReference>
<gene>
    <name evidence="5" type="ORF">GKG38_12315</name>
</gene>
<evidence type="ECO:0000256" key="2">
    <source>
        <dbReference type="SAM" id="MobiDB-lite"/>
    </source>
</evidence>
<protein>
    <recommendedName>
        <fullName evidence="4">MurNAc-LAA domain-containing protein</fullName>
    </recommendedName>
</protein>
<dbReference type="Pfam" id="PF08481">
    <property type="entry name" value="GBS_Bsp-like"/>
    <property type="match status" value="2"/>
</dbReference>
<feature type="chain" id="PRO_5029636516" description="MurNAc-LAA domain-containing protein" evidence="3">
    <location>
        <begin position="29"/>
        <end position="1236"/>
    </location>
</feature>
<dbReference type="Proteomes" id="UP000462865">
    <property type="component" value="Unassembled WGS sequence"/>
</dbReference>
<evidence type="ECO:0000313" key="5">
    <source>
        <dbReference type="EMBL" id="MSA95824.1"/>
    </source>
</evidence>
<dbReference type="Pfam" id="PF01832">
    <property type="entry name" value="Glucosaminidase"/>
    <property type="match status" value="1"/>
</dbReference>
<dbReference type="InterPro" id="IPR050695">
    <property type="entry name" value="N-acetylmuramoyl_amidase_3"/>
</dbReference>
<dbReference type="SUPFAM" id="SSF53187">
    <property type="entry name" value="Zn-dependent exopeptidases"/>
    <property type="match status" value="1"/>
</dbReference>
<feature type="region of interest" description="Disordered" evidence="2">
    <location>
        <begin position="32"/>
        <end position="111"/>
    </location>
</feature>
<dbReference type="Pfam" id="PF01520">
    <property type="entry name" value="Amidase_3"/>
    <property type="match status" value="1"/>
</dbReference>
<feature type="domain" description="MurNAc-LAA" evidence="4">
    <location>
        <begin position="346"/>
        <end position="482"/>
    </location>
</feature>
<dbReference type="GO" id="GO:0004040">
    <property type="term" value="F:amidase activity"/>
    <property type="evidence" value="ECO:0007669"/>
    <property type="project" value="InterPro"/>
</dbReference>
<dbReference type="PANTHER" id="PTHR30404:SF0">
    <property type="entry name" value="N-ACETYLMURAMOYL-L-ALANINE AMIDASE AMIC"/>
    <property type="match status" value="1"/>
</dbReference>
<dbReference type="SMART" id="SM00646">
    <property type="entry name" value="Ami_3"/>
    <property type="match status" value="1"/>
</dbReference>
<dbReference type="Gene3D" id="3.40.630.40">
    <property type="entry name" value="Zn-dependent exopeptidases"/>
    <property type="match status" value="1"/>
</dbReference>
<dbReference type="EMBL" id="WKZA01000075">
    <property type="protein sequence ID" value="MSA95824.1"/>
    <property type="molecule type" value="Genomic_DNA"/>
</dbReference>
<feature type="compositionally biased region" description="Polar residues" evidence="2">
    <location>
        <begin position="58"/>
        <end position="73"/>
    </location>
</feature>
<evidence type="ECO:0000313" key="6">
    <source>
        <dbReference type="Proteomes" id="UP000462865"/>
    </source>
</evidence>
<dbReference type="GO" id="GO:0009253">
    <property type="term" value="P:peptidoglycan catabolic process"/>
    <property type="evidence" value="ECO:0007669"/>
    <property type="project" value="InterPro"/>
</dbReference>
<dbReference type="Gene3D" id="2.60.40.3760">
    <property type="match status" value="2"/>
</dbReference>
<dbReference type="AlphaFoldDB" id="A0A7K0ICK0"/>
<evidence type="ECO:0000256" key="3">
    <source>
        <dbReference type="SAM" id="SignalP"/>
    </source>
</evidence>
<comment type="caution">
    <text evidence="5">The sequence shown here is derived from an EMBL/GenBank/DDBJ whole genome shotgun (WGS) entry which is preliminary data.</text>
</comment>
<evidence type="ECO:0000256" key="1">
    <source>
        <dbReference type="ARBA" id="ARBA00022801"/>
    </source>
</evidence>
<dbReference type="InterPro" id="IPR013688">
    <property type="entry name" value="GBS_Bsp-like"/>
</dbReference>
<dbReference type="CDD" id="cd02696">
    <property type="entry name" value="MurNAc-LAA"/>
    <property type="match status" value="1"/>
</dbReference>
<accession>A0A7K0ICK0</accession>
<name>A0A7K0ICK0_9ACTN</name>